<feature type="binding site" evidence="6">
    <location>
        <position position="193"/>
    </location>
    <ligand>
        <name>S-adenosyl-L-methionine</name>
        <dbReference type="ChEBI" id="CHEBI:59789"/>
    </ligand>
</feature>
<feature type="domain" description="Radical SAM core" evidence="7">
    <location>
        <begin position="62"/>
        <end position="278"/>
    </location>
</feature>
<evidence type="ECO:0000256" key="1">
    <source>
        <dbReference type="ARBA" id="ARBA00022691"/>
    </source>
</evidence>
<dbReference type="AlphaFoldDB" id="A0A6N4TKA0"/>
<gene>
    <name evidence="8" type="ORF">Aargi30884_17380</name>
</gene>
<accession>A0A6N4TKA0</accession>
<evidence type="ECO:0000313" key="8">
    <source>
        <dbReference type="EMBL" id="BBK22835.1"/>
    </source>
</evidence>
<feature type="binding site" evidence="5">
    <location>
        <position position="83"/>
    </location>
    <ligand>
        <name>[4Fe-4S] cluster</name>
        <dbReference type="ChEBI" id="CHEBI:49883"/>
        <note>4Fe-4S-S-AdoMet</note>
    </ligand>
</feature>
<name>A0A6N4TKA0_9FIRM</name>
<feature type="binding site" evidence="5">
    <location>
        <position position="76"/>
    </location>
    <ligand>
        <name>[4Fe-4S] cluster</name>
        <dbReference type="ChEBI" id="CHEBI:49883"/>
        <note>4Fe-4S-S-AdoMet</note>
    </ligand>
</feature>
<dbReference type="InterPro" id="IPR006638">
    <property type="entry name" value="Elp3/MiaA/NifB-like_rSAM"/>
</dbReference>
<reference evidence="9" key="1">
    <citation type="submission" date="2019-05" db="EMBL/GenBank/DDBJ databases">
        <title>Complete genome sequencing of Absiella argi strain JCM 30884.</title>
        <authorList>
            <person name="Sakamoto M."/>
            <person name="Murakami T."/>
            <person name="Mori H."/>
        </authorList>
    </citation>
    <scope>NUCLEOTIDE SEQUENCE [LARGE SCALE GENOMIC DNA]</scope>
    <source>
        <strain evidence="9">JCM 30884</strain>
    </source>
</reference>
<evidence type="ECO:0000256" key="4">
    <source>
        <dbReference type="ARBA" id="ARBA00023014"/>
    </source>
</evidence>
<evidence type="ECO:0000313" key="9">
    <source>
        <dbReference type="Proteomes" id="UP000464754"/>
    </source>
</evidence>
<evidence type="ECO:0000256" key="6">
    <source>
        <dbReference type="PIRSR" id="PIRSR004762-2"/>
    </source>
</evidence>
<dbReference type="SUPFAM" id="SSF102114">
    <property type="entry name" value="Radical SAM enzymes"/>
    <property type="match status" value="1"/>
</dbReference>
<keyword evidence="2" id="KW-0479">Metal-binding</keyword>
<dbReference type="PANTHER" id="PTHR43726:SF1">
    <property type="entry name" value="BIOTIN SYNTHASE"/>
    <property type="match status" value="1"/>
</dbReference>
<dbReference type="GO" id="GO:0016740">
    <property type="term" value="F:transferase activity"/>
    <property type="evidence" value="ECO:0007669"/>
    <property type="project" value="TreeGrafter"/>
</dbReference>
<evidence type="ECO:0000259" key="7">
    <source>
        <dbReference type="PROSITE" id="PS51918"/>
    </source>
</evidence>
<keyword evidence="9" id="KW-1185">Reference proteome</keyword>
<dbReference type="KEGG" id="aarg:Aargi30884_17380"/>
<keyword evidence="4 5" id="KW-0411">Iron-sulfur</keyword>
<dbReference type="GO" id="GO:0051539">
    <property type="term" value="F:4 iron, 4 sulfur cluster binding"/>
    <property type="evidence" value="ECO:0007669"/>
    <property type="project" value="UniProtKB-KW"/>
</dbReference>
<keyword evidence="1 5" id="KW-0949">S-adenosyl-L-methionine</keyword>
<evidence type="ECO:0000256" key="2">
    <source>
        <dbReference type="ARBA" id="ARBA00022723"/>
    </source>
</evidence>
<dbReference type="GO" id="GO:0046872">
    <property type="term" value="F:metal ion binding"/>
    <property type="evidence" value="ECO:0007669"/>
    <property type="project" value="UniProtKB-KW"/>
</dbReference>
<dbReference type="InterPro" id="IPR058240">
    <property type="entry name" value="rSAM_sf"/>
</dbReference>
<dbReference type="InterPro" id="IPR013785">
    <property type="entry name" value="Aldolase_TIM"/>
</dbReference>
<dbReference type="SMART" id="SM00729">
    <property type="entry name" value="Elp3"/>
    <property type="match status" value="1"/>
</dbReference>
<feature type="binding site" evidence="6">
    <location>
        <position position="174"/>
    </location>
    <ligand>
        <name>S-adenosyl-L-methionine</name>
        <dbReference type="ChEBI" id="CHEBI:59789"/>
    </ligand>
</feature>
<dbReference type="InterPro" id="IPR034422">
    <property type="entry name" value="HydE/PylB-like"/>
</dbReference>
<organism evidence="8 9">
    <name type="scientific">Amedibacterium intestinale</name>
    <dbReference type="NCBI Taxonomy" id="2583452"/>
    <lineage>
        <taxon>Bacteria</taxon>
        <taxon>Bacillati</taxon>
        <taxon>Bacillota</taxon>
        <taxon>Erysipelotrichia</taxon>
        <taxon>Erysipelotrichales</taxon>
        <taxon>Erysipelotrichaceae</taxon>
        <taxon>Amedibacterium</taxon>
    </lineage>
</organism>
<dbReference type="EMBL" id="AP019695">
    <property type="protein sequence ID" value="BBK22835.1"/>
    <property type="molecule type" value="Genomic_DNA"/>
</dbReference>
<dbReference type="CDD" id="cd01335">
    <property type="entry name" value="Radical_SAM"/>
    <property type="match status" value="1"/>
</dbReference>
<proteinExistence type="predicted"/>
<keyword evidence="3 5" id="KW-0408">Iron</keyword>
<dbReference type="InterPro" id="IPR007197">
    <property type="entry name" value="rSAM"/>
</dbReference>
<dbReference type="SFLD" id="SFLDG01060">
    <property type="entry name" value="BATS_domain_containing"/>
    <property type="match status" value="1"/>
</dbReference>
<dbReference type="SFLD" id="SFLDG01082">
    <property type="entry name" value="B12-binding_domain_containing"/>
    <property type="match status" value="1"/>
</dbReference>
<comment type="cofactor">
    <cofactor evidence="5">
        <name>[4Fe-4S] cluster</name>
        <dbReference type="ChEBI" id="CHEBI:49883"/>
    </cofactor>
    <text evidence="5">Binds 1 [4Fe-4S] cluster. The cluster is coordinated with 3 cysteines and an exchangeable S-adenosyl-L-methionine.</text>
</comment>
<evidence type="ECO:0000256" key="5">
    <source>
        <dbReference type="PIRSR" id="PIRSR004762-1"/>
    </source>
</evidence>
<dbReference type="Gene3D" id="3.20.20.70">
    <property type="entry name" value="Aldolase class I"/>
    <property type="match status" value="1"/>
</dbReference>
<dbReference type="PIRSF" id="PIRSF004762">
    <property type="entry name" value="CHP00423"/>
    <property type="match status" value="1"/>
</dbReference>
<feature type="binding site" evidence="5">
    <location>
        <position position="80"/>
    </location>
    <ligand>
        <name>[4Fe-4S] cluster</name>
        <dbReference type="ChEBI" id="CHEBI:49883"/>
        <note>4Fe-4S-S-AdoMet</note>
    </ligand>
</feature>
<sequence>MRIMYENCLQRSKQLIENLENMDVSSSEFIRYKELLSYPDNCIKIERYIEEGRKIRNHYFGSNLYIRASIEISNICDYKCKFCGMSVENKELERYCLSVEEVKQIIDYVYTLNITQIHLASGESTSLNIENLCEIIRYAKKRNLNVTLVLGRRKLDDYIKLRKCGADRYILKFETSNKDLYYKIKSNTRLQDRIADLLFLREIGFKIGTGTIIGLPGTSISDYVKDIQLLKYINPDMSSVSVFTPNAQSAFKNELAGDLETAVRFVALMRHELQKNPPYISCSSSFGIKGQEKVLNAGGNVISFHATPEKVIDSYSSYQGKGRIKTKKDVIEELASLCDLTISQYY</sequence>
<dbReference type="SFLD" id="SFLDS00029">
    <property type="entry name" value="Radical_SAM"/>
    <property type="match status" value="1"/>
</dbReference>
<dbReference type="SFLD" id="SFLDG01280">
    <property type="entry name" value="HydE/PylB-like"/>
    <property type="match status" value="1"/>
</dbReference>
<dbReference type="Proteomes" id="UP000464754">
    <property type="component" value="Chromosome"/>
</dbReference>
<keyword evidence="5" id="KW-0004">4Fe-4S</keyword>
<feature type="binding site" evidence="6">
    <location>
        <position position="283"/>
    </location>
    <ligand>
        <name>(3R)-3-methyl-D-ornithine</name>
        <dbReference type="ChEBI" id="CHEBI:64642"/>
    </ligand>
</feature>
<feature type="binding site" evidence="6">
    <location>
        <position position="82"/>
    </location>
    <ligand>
        <name>S-adenosyl-L-methionine</name>
        <dbReference type="ChEBI" id="CHEBI:59789"/>
    </ligand>
</feature>
<dbReference type="RefSeq" id="WP_163052072.1">
    <property type="nucleotide sequence ID" value="NZ_AP019695.1"/>
</dbReference>
<dbReference type="Pfam" id="PF04055">
    <property type="entry name" value="Radical_SAM"/>
    <property type="match status" value="1"/>
</dbReference>
<protein>
    <submittedName>
        <fullName evidence="8">[FeFe] hydrogenase H-cluster radical SAM maturase HydE</fullName>
    </submittedName>
</protein>
<dbReference type="PANTHER" id="PTHR43726">
    <property type="entry name" value="3-METHYLORNITHINE SYNTHASE"/>
    <property type="match status" value="1"/>
</dbReference>
<dbReference type="PROSITE" id="PS51918">
    <property type="entry name" value="RADICAL_SAM"/>
    <property type="match status" value="1"/>
</dbReference>
<evidence type="ECO:0000256" key="3">
    <source>
        <dbReference type="ARBA" id="ARBA00023004"/>
    </source>
</evidence>